<dbReference type="EMBL" id="FXBL01000004">
    <property type="protein sequence ID" value="SMH29139.1"/>
    <property type="molecule type" value="Genomic_DNA"/>
</dbReference>
<gene>
    <name evidence="3" type="ORF">SAMN02982922_0854</name>
</gene>
<dbReference type="RefSeq" id="WP_085463012.1">
    <property type="nucleotide sequence ID" value="NZ_FXBL01000004.1"/>
</dbReference>
<reference evidence="3 4" key="1">
    <citation type="submission" date="2017-04" db="EMBL/GenBank/DDBJ databases">
        <authorList>
            <person name="Afonso C.L."/>
            <person name="Miller P.J."/>
            <person name="Scott M.A."/>
            <person name="Spackman E."/>
            <person name="Goraichik I."/>
            <person name="Dimitrov K.M."/>
            <person name="Suarez D.L."/>
            <person name="Swayne D.E."/>
        </authorList>
    </citation>
    <scope>NUCLEOTIDE SEQUENCE [LARGE SCALE GENOMIC DNA]</scope>
    <source>
        <strain evidence="3 4">B5P</strain>
    </source>
</reference>
<dbReference type="InterPro" id="IPR007899">
    <property type="entry name" value="CHAD_dom"/>
</dbReference>
<dbReference type="InterPro" id="IPR023577">
    <property type="entry name" value="CYTH_domain"/>
</dbReference>
<evidence type="ECO:0000259" key="1">
    <source>
        <dbReference type="PROSITE" id="PS51707"/>
    </source>
</evidence>
<dbReference type="PROSITE" id="PS51708">
    <property type="entry name" value="CHAD"/>
    <property type="match status" value="1"/>
</dbReference>
<feature type="domain" description="CHAD" evidence="2">
    <location>
        <begin position="220"/>
        <end position="500"/>
    </location>
</feature>
<dbReference type="Gene3D" id="2.40.320.10">
    <property type="entry name" value="Hypothetical Protein Pfu-838710-001"/>
    <property type="match status" value="1"/>
</dbReference>
<dbReference type="InterPro" id="IPR038186">
    <property type="entry name" value="CHAD_dom_sf"/>
</dbReference>
<dbReference type="Gene3D" id="1.40.20.10">
    <property type="entry name" value="CHAD domain"/>
    <property type="match status" value="1"/>
</dbReference>
<dbReference type="SMART" id="SM01118">
    <property type="entry name" value="CYTH"/>
    <property type="match status" value="1"/>
</dbReference>
<dbReference type="SUPFAM" id="SSF55154">
    <property type="entry name" value="CYTH-like phosphatases"/>
    <property type="match status" value="1"/>
</dbReference>
<evidence type="ECO:0000313" key="4">
    <source>
        <dbReference type="Proteomes" id="UP000193083"/>
    </source>
</evidence>
<name>A0A1X7MXL8_9HYPH</name>
<organism evidence="3 4">
    <name type="scientific">Mesorhizobium australicum</name>
    <dbReference type="NCBI Taxonomy" id="536018"/>
    <lineage>
        <taxon>Bacteria</taxon>
        <taxon>Pseudomonadati</taxon>
        <taxon>Pseudomonadota</taxon>
        <taxon>Alphaproteobacteria</taxon>
        <taxon>Hyphomicrobiales</taxon>
        <taxon>Phyllobacteriaceae</taxon>
        <taxon>Mesorhizobium</taxon>
    </lineage>
</organism>
<protein>
    <submittedName>
        <fullName evidence="3">Inorganic triphosphatase YgiF, contains CYTH and CHAD domains</fullName>
    </submittedName>
</protein>
<dbReference type="OrthoDB" id="9777271at2"/>
<dbReference type="PROSITE" id="PS51707">
    <property type="entry name" value="CYTH"/>
    <property type="match status" value="1"/>
</dbReference>
<dbReference type="SMART" id="SM00880">
    <property type="entry name" value="CHAD"/>
    <property type="match status" value="1"/>
</dbReference>
<keyword evidence="4" id="KW-1185">Reference proteome</keyword>
<dbReference type="Pfam" id="PF01928">
    <property type="entry name" value="CYTH"/>
    <property type="match status" value="1"/>
</dbReference>
<dbReference type="InterPro" id="IPR033469">
    <property type="entry name" value="CYTH-like_dom_sf"/>
</dbReference>
<dbReference type="Pfam" id="PF05235">
    <property type="entry name" value="CHAD"/>
    <property type="match status" value="1"/>
</dbReference>
<feature type="domain" description="CYTH" evidence="1">
    <location>
        <begin position="1"/>
        <end position="199"/>
    </location>
</feature>
<accession>A0A1X7MXL8</accession>
<proteinExistence type="predicted"/>
<evidence type="ECO:0000313" key="3">
    <source>
        <dbReference type="EMBL" id="SMH29139.1"/>
    </source>
</evidence>
<sequence length="513" mass="57448">MREIELKFLLEEPPAAIWARARRIDPTFTRPRTLVSVYYDTPDRRLREAGIVLRIRRDGRRWFQTVKAGRSTVGGFTDVQEAETAARSERPDLQSIPDDKLREKVIELCEGRELAAVSAMQFRRSSGVVVLPDAAKVEISTDVGTISASDLTAPWRELEIERIEGSPRALFDVAAALHPDGGLHFSRLSKSARANLLAEEGRVEPPPIPCCAAKVPLAPAMSAEQAARNVMRECAGQIVANIDVVRETDDPEGPHQLRIGLRRLRSWLSIFQPLALSAELARLSDEARWLAGEVGSLRDLDVTGSDIVGPEAERHPDEPALAALAQLAASRAASRREALRRTLRDRRVQAFELDLIRFVELRGWIEEGDLDQSGRLSTPVGTFASEALARRWKKVLKCGRGLNKLDTAHRHELRKQLKKLRYAIEFFAPPHETKRCAKMMERLKALQDVFGELNDTVVAHGILDDPDFATAADAQMQRAIGWTLGASAARADQAWTRASKLWRKLRRSRPFWD</sequence>
<evidence type="ECO:0000259" key="2">
    <source>
        <dbReference type="PROSITE" id="PS51708"/>
    </source>
</evidence>
<dbReference type="PANTHER" id="PTHR39339:SF1">
    <property type="entry name" value="CHAD DOMAIN-CONTAINING PROTEIN"/>
    <property type="match status" value="1"/>
</dbReference>
<dbReference type="PANTHER" id="PTHR39339">
    <property type="entry name" value="SLR1444 PROTEIN"/>
    <property type="match status" value="1"/>
</dbReference>
<dbReference type="Proteomes" id="UP000193083">
    <property type="component" value="Unassembled WGS sequence"/>
</dbReference>
<dbReference type="AlphaFoldDB" id="A0A1X7MXL8"/>